<reference evidence="1" key="1">
    <citation type="submission" date="2019-05" db="EMBL/GenBank/DDBJ databases">
        <authorList>
            <person name="Naeem R."/>
            <person name="Antony C."/>
            <person name="Guan Q."/>
        </authorList>
    </citation>
    <scope>NUCLEOTIDE SEQUENCE</scope>
    <source>
        <strain evidence="1">2</strain>
    </source>
</reference>
<proteinExistence type="predicted"/>
<sequence length="78" mass="8671">MSYRAGDRAVPGRGIGKFGAYRDRSNLITRFQSFFIFCCQPRSRSGFGAGAPRRLTGAKRRPAKFIGATLAARSMLRR</sequence>
<organism evidence="1">
    <name type="scientific">Mycobacterium riyadhense</name>
    <dbReference type="NCBI Taxonomy" id="486698"/>
    <lineage>
        <taxon>Bacteria</taxon>
        <taxon>Bacillati</taxon>
        <taxon>Actinomycetota</taxon>
        <taxon>Actinomycetes</taxon>
        <taxon>Mycobacteriales</taxon>
        <taxon>Mycobacteriaceae</taxon>
        <taxon>Mycobacterium</taxon>
    </lineage>
</organism>
<evidence type="ECO:0000313" key="1">
    <source>
        <dbReference type="EMBL" id="VTP04734.1"/>
    </source>
</evidence>
<dbReference type="EMBL" id="LR589222">
    <property type="protein sequence ID" value="VTP04734.1"/>
    <property type="molecule type" value="Genomic_DNA"/>
</dbReference>
<protein>
    <submittedName>
        <fullName evidence="1">Uncharacterized protein</fullName>
    </submittedName>
</protein>
<accession>A0A653F4P8</accession>
<dbReference type="AlphaFoldDB" id="A0A653F4P8"/>
<gene>
    <name evidence="1" type="ORF">BIN_B_05687</name>
</gene>
<name>A0A653F4P8_9MYCO</name>